<comment type="similarity">
    <text evidence="2">Belongs to the TMEM38 family.</text>
</comment>
<reference evidence="14 15" key="1">
    <citation type="journal article" date="2018" name="Cell">
        <title>The Chara Genome: Secondary Complexity and Implications for Plant Terrestrialization.</title>
        <authorList>
            <person name="Nishiyama T."/>
            <person name="Sakayama H."/>
            <person name="Vries J.D."/>
            <person name="Buschmann H."/>
            <person name="Saint-Marcoux D."/>
            <person name="Ullrich K.K."/>
            <person name="Haas F.B."/>
            <person name="Vanderstraeten L."/>
            <person name="Becker D."/>
            <person name="Lang D."/>
            <person name="Vosolsobe S."/>
            <person name="Rombauts S."/>
            <person name="Wilhelmsson P.K.I."/>
            <person name="Janitza P."/>
            <person name="Kern R."/>
            <person name="Heyl A."/>
            <person name="Rumpler F."/>
            <person name="Villalobos L.I.A.C."/>
            <person name="Clay J.M."/>
            <person name="Skokan R."/>
            <person name="Toyoda A."/>
            <person name="Suzuki Y."/>
            <person name="Kagoshima H."/>
            <person name="Schijlen E."/>
            <person name="Tajeshwar N."/>
            <person name="Catarino B."/>
            <person name="Hetherington A.J."/>
            <person name="Saltykova A."/>
            <person name="Bonnot C."/>
            <person name="Breuninger H."/>
            <person name="Symeonidi A."/>
            <person name="Radhakrishnan G.V."/>
            <person name="Van Nieuwerburgh F."/>
            <person name="Deforce D."/>
            <person name="Chang C."/>
            <person name="Karol K.G."/>
            <person name="Hedrich R."/>
            <person name="Ulvskov P."/>
            <person name="Glockner G."/>
            <person name="Delwiche C.F."/>
            <person name="Petrasek J."/>
            <person name="Van de Peer Y."/>
            <person name="Friml J."/>
            <person name="Beilby M."/>
            <person name="Dolan L."/>
            <person name="Kohara Y."/>
            <person name="Sugano S."/>
            <person name="Fujiyama A."/>
            <person name="Delaux P.-M."/>
            <person name="Quint M."/>
            <person name="TheiBen G."/>
            <person name="Hagemann M."/>
            <person name="Harholt J."/>
            <person name="Dunand C."/>
            <person name="Zachgo S."/>
            <person name="Langdale J."/>
            <person name="Maumus F."/>
            <person name="Straeten D.V.D."/>
            <person name="Gould S.B."/>
            <person name="Rensing S.A."/>
        </authorList>
    </citation>
    <scope>NUCLEOTIDE SEQUENCE [LARGE SCALE GENOMIC DNA]</scope>
    <source>
        <strain evidence="14 15">S276</strain>
    </source>
</reference>
<dbReference type="PANTHER" id="PTHR12454:SF11">
    <property type="entry name" value="GH25683P"/>
    <property type="match status" value="1"/>
</dbReference>
<evidence type="ECO:0000256" key="4">
    <source>
        <dbReference type="ARBA" id="ARBA00022538"/>
    </source>
</evidence>
<evidence type="ECO:0000256" key="9">
    <source>
        <dbReference type="ARBA" id="ARBA00023065"/>
    </source>
</evidence>
<keyword evidence="4" id="KW-0633">Potassium transport</keyword>
<dbReference type="PANTHER" id="PTHR12454">
    <property type="entry name" value="TRIMERIC INTRACELLULAR CATION CHANNEL"/>
    <property type="match status" value="1"/>
</dbReference>
<sequence length="384" mass="41628">MGAGILDGAMELCKAKLRERLNDTGMALGTYAQPYHDEFRLIGTAYGMLPAKLIMAMHFLCACNNPDRKHFKAYYAVSFWVSFFAAAGGGSLANMLMQEQPAVFVDDAVLPIFAICWFLVNYAPKEIGAVMFDFFPIRLICRIASSINRARSICDKADLAVEKLGPGMFVGPVLVGSIAGLGGKLLFDFASRLFVSKKVAGPVSRELVYPSWATWSACACSFTYLLTTYWMPMLPKDVSCTLVVTILVCQVLASELSGGPADLSAPIVSCFHKISGIPAPEVCAVPSKPVKEVKKAAGNREGEEEDAAGWDPRARGLCCAFEARQRGEESSRESGGGGGGRCRSHRSSEKEKEEGAEEGGLASNSRQPWQRQPRCQRPASVQRI</sequence>
<evidence type="ECO:0000256" key="12">
    <source>
        <dbReference type="SAM" id="MobiDB-lite"/>
    </source>
</evidence>
<keyword evidence="6" id="KW-0631">Potassium channel</keyword>
<dbReference type="GO" id="GO:0012505">
    <property type="term" value="C:endomembrane system"/>
    <property type="evidence" value="ECO:0007669"/>
    <property type="project" value="UniProtKB-SubCell"/>
</dbReference>
<proteinExistence type="inferred from homology"/>
<feature type="region of interest" description="Disordered" evidence="12">
    <location>
        <begin position="324"/>
        <end position="384"/>
    </location>
</feature>
<name>A0A388JNP4_CHABU</name>
<dbReference type="Proteomes" id="UP000265515">
    <property type="component" value="Unassembled WGS sequence"/>
</dbReference>
<evidence type="ECO:0000256" key="7">
    <source>
        <dbReference type="ARBA" id="ARBA00022958"/>
    </source>
</evidence>
<dbReference type="GO" id="GO:0016020">
    <property type="term" value="C:membrane"/>
    <property type="evidence" value="ECO:0007669"/>
    <property type="project" value="InterPro"/>
</dbReference>
<dbReference type="OMA" id="ICWWLMT"/>
<protein>
    <submittedName>
        <fullName evidence="14">Uncharacterized protein</fullName>
    </submittedName>
</protein>
<keyword evidence="7" id="KW-0630">Potassium</keyword>
<accession>A0A388JNP4</accession>
<evidence type="ECO:0000256" key="3">
    <source>
        <dbReference type="ARBA" id="ARBA00022448"/>
    </source>
</evidence>
<keyword evidence="10 13" id="KW-0472">Membrane</keyword>
<keyword evidence="9" id="KW-0406">Ion transport</keyword>
<feature type="transmembrane region" description="Helical" evidence="13">
    <location>
        <begin position="167"/>
        <end position="187"/>
    </location>
</feature>
<feature type="compositionally biased region" description="Low complexity" evidence="12">
    <location>
        <begin position="366"/>
        <end position="378"/>
    </location>
</feature>
<dbReference type="AlphaFoldDB" id="A0A388JNP4"/>
<feature type="transmembrane region" description="Helical" evidence="13">
    <location>
        <begin position="73"/>
        <end position="96"/>
    </location>
</feature>
<evidence type="ECO:0000256" key="13">
    <source>
        <dbReference type="SAM" id="Phobius"/>
    </source>
</evidence>
<evidence type="ECO:0000256" key="1">
    <source>
        <dbReference type="ARBA" id="ARBA00004127"/>
    </source>
</evidence>
<comment type="subcellular location">
    <subcellularLocation>
        <location evidence="1">Endomembrane system</location>
        <topology evidence="1">Multi-pass membrane protein</topology>
    </subcellularLocation>
</comment>
<dbReference type="EMBL" id="BFEA01000004">
    <property type="protein sequence ID" value="GBG59373.1"/>
    <property type="molecule type" value="Genomic_DNA"/>
</dbReference>
<evidence type="ECO:0000256" key="6">
    <source>
        <dbReference type="ARBA" id="ARBA00022826"/>
    </source>
</evidence>
<keyword evidence="8 13" id="KW-1133">Transmembrane helix</keyword>
<evidence type="ECO:0000256" key="11">
    <source>
        <dbReference type="ARBA" id="ARBA00023303"/>
    </source>
</evidence>
<comment type="caution">
    <text evidence="14">The sequence shown here is derived from an EMBL/GenBank/DDBJ whole genome shotgun (WGS) entry which is preliminary data.</text>
</comment>
<dbReference type="OrthoDB" id="195817at2759"/>
<keyword evidence="3" id="KW-0813">Transport</keyword>
<feature type="transmembrane region" description="Helical" evidence="13">
    <location>
        <begin position="207"/>
        <end position="231"/>
    </location>
</feature>
<evidence type="ECO:0000313" key="15">
    <source>
        <dbReference type="Proteomes" id="UP000265515"/>
    </source>
</evidence>
<gene>
    <name evidence="14" type="primary">TRIC</name>
    <name evidence="14" type="ORF">CBR_g38401</name>
</gene>
<dbReference type="Gramene" id="GBG59373">
    <property type="protein sequence ID" value="GBG59373"/>
    <property type="gene ID" value="CBR_g38401"/>
</dbReference>
<feature type="transmembrane region" description="Helical" evidence="13">
    <location>
        <begin position="41"/>
        <end position="61"/>
    </location>
</feature>
<keyword evidence="11" id="KW-0407">Ion channel</keyword>
<keyword evidence="5 13" id="KW-0812">Transmembrane</keyword>
<dbReference type="InterPro" id="IPR007866">
    <property type="entry name" value="TRIC_channel"/>
</dbReference>
<evidence type="ECO:0000313" key="14">
    <source>
        <dbReference type="EMBL" id="GBG59373.1"/>
    </source>
</evidence>
<evidence type="ECO:0000256" key="2">
    <source>
        <dbReference type="ARBA" id="ARBA00005766"/>
    </source>
</evidence>
<organism evidence="14 15">
    <name type="scientific">Chara braunii</name>
    <name type="common">Braun's stonewort</name>
    <dbReference type="NCBI Taxonomy" id="69332"/>
    <lineage>
        <taxon>Eukaryota</taxon>
        <taxon>Viridiplantae</taxon>
        <taxon>Streptophyta</taxon>
        <taxon>Charophyceae</taxon>
        <taxon>Charales</taxon>
        <taxon>Characeae</taxon>
        <taxon>Chara</taxon>
    </lineage>
</organism>
<evidence type="ECO:0000256" key="8">
    <source>
        <dbReference type="ARBA" id="ARBA00022989"/>
    </source>
</evidence>
<evidence type="ECO:0000256" key="10">
    <source>
        <dbReference type="ARBA" id="ARBA00023136"/>
    </source>
</evidence>
<evidence type="ECO:0000256" key="5">
    <source>
        <dbReference type="ARBA" id="ARBA00022692"/>
    </source>
</evidence>
<dbReference type="GO" id="GO:0042802">
    <property type="term" value="F:identical protein binding"/>
    <property type="evidence" value="ECO:0007669"/>
    <property type="project" value="InterPro"/>
</dbReference>
<keyword evidence="15" id="KW-1185">Reference proteome</keyword>
<dbReference type="Pfam" id="PF05197">
    <property type="entry name" value="TRIC"/>
    <property type="match status" value="1"/>
</dbReference>
<dbReference type="GO" id="GO:0005267">
    <property type="term" value="F:potassium channel activity"/>
    <property type="evidence" value="ECO:0007669"/>
    <property type="project" value="UniProtKB-KW"/>
</dbReference>